<reference evidence="1" key="1">
    <citation type="submission" date="2023-03" db="EMBL/GenBank/DDBJ databases">
        <title>Stygiobacter electus gen. nov., sp. nov., facultatively anaerobic thermotolerant bacterium of the class Ignavibacteria from a well of Yessentuki mineral water deposit.</title>
        <authorList>
            <person name="Podosokorskaya O.A."/>
            <person name="Elcheninov A.G."/>
            <person name="Petrova N.F."/>
            <person name="Zavarzina D.G."/>
            <person name="Kublanov I.V."/>
            <person name="Merkel A.Y."/>
        </authorList>
    </citation>
    <scope>NUCLEOTIDE SEQUENCE</scope>
    <source>
        <strain evidence="1">09-Me</strain>
    </source>
</reference>
<dbReference type="Proteomes" id="UP001221302">
    <property type="component" value="Unassembled WGS sequence"/>
</dbReference>
<keyword evidence="2" id="KW-1185">Reference proteome</keyword>
<dbReference type="RefSeq" id="WP_321536668.1">
    <property type="nucleotide sequence ID" value="NZ_JARGDL010000021.1"/>
</dbReference>
<sequence>IKLSRENSLLLTKDICNKGFSGKLSILPRSNLGACGQGTTPQSLTAHILNSYTKVIYQS</sequence>
<accession>A0AAE3P1Y1</accession>
<name>A0AAE3P1Y1_9BACT</name>
<evidence type="ECO:0000313" key="1">
    <source>
        <dbReference type="EMBL" id="MDF1612897.1"/>
    </source>
</evidence>
<protein>
    <submittedName>
        <fullName evidence="1">Uncharacterized protein</fullName>
    </submittedName>
</protein>
<comment type="caution">
    <text evidence="1">The sequence shown here is derived from an EMBL/GenBank/DDBJ whole genome shotgun (WGS) entry which is preliminary data.</text>
</comment>
<feature type="non-terminal residue" evidence="1">
    <location>
        <position position="1"/>
    </location>
</feature>
<dbReference type="EMBL" id="JARGDL010000021">
    <property type="protein sequence ID" value="MDF1612897.1"/>
    <property type="molecule type" value="Genomic_DNA"/>
</dbReference>
<gene>
    <name evidence="1" type="ORF">P0M35_12100</name>
</gene>
<evidence type="ECO:0000313" key="2">
    <source>
        <dbReference type="Proteomes" id="UP001221302"/>
    </source>
</evidence>
<proteinExistence type="predicted"/>
<dbReference type="AlphaFoldDB" id="A0AAE3P1Y1"/>
<organism evidence="1 2">
    <name type="scientific">Stygiobacter electus</name>
    <dbReference type="NCBI Taxonomy" id="3032292"/>
    <lineage>
        <taxon>Bacteria</taxon>
        <taxon>Pseudomonadati</taxon>
        <taxon>Ignavibacteriota</taxon>
        <taxon>Ignavibacteria</taxon>
        <taxon>Ignavibacteriales</taxon>
        <taxon>Melioribacteraceae</taxon>
        <taxon>Stygiobacter</taxon>
    </lineage>
</organism>